<evidence type="ECO:0000313" key="4">
    <source>
        <dbReference type="Proteomes" id="UP000078561"/>
    </source>
</evidence>
<organism evidence="3">
    <name type="scientific">Absidia glauca</name>
    <name type="common">Pin mould</name>
    <dbReference type="NCBI Taxonomy" id="4829"/>
    <lineage>
        <taxon>Eukaryota</taxon>
        <taxon>Fungi</taxon>
        <taxon>Fungi incertae sedis</taxon>
        <taxon>Mucoromycota</taxon>
        <taxon>Mucoromycotina</taxon>
        <taxon>Mucoromycetes</taxon>
        <taxon>Mucorales</taxon>
        <taxon>Cunninghamellaceae</taxon>
        <taxon>Absidia</taxon>
    </lineage>
</organism>
<dbReference type="Proteomes" id="UP000078561">
    <property type="component" value="Unassembled WGS sequence"/>
</dbReference>
<feature type="domain" description="UBL3-like ubiquitin" evidence="2">
    <location>
        <begin position="51"/>
        <end position="148"/>
    </location>
</feature>
<dbReference type="AlphaFoldDB" id="A0A168SYA6"/>
<evidence type="ECO:0000256" key="1">
    <source>
        <dbReference type="SAM" id="MobiDB-lite"/>
    </source>
</evidence>
<dbReference type="InterPro" id="IPR039540">
    <property type="entry name" value="UBL3-like_ubiquitin_dom"/>
</dbReference>
<gene>
    <name evidence="3" type="primary">ABSGL_14823.1 scaffold 14966</name>
</gene>
<name>A0A168SYA6_ABSGL</name>
<dbReference type="PANTHER" id="PTHR13169">
    <property type="entry name" value="UBIQUITIN-LIKE PROTEIN 3 HCG-1 PROTEIN"/>
    <property type="match status" value="1"/>
</dbReference>
<keyword evidence="4" id="KW-1185">Reference proteome</keyword>
<evidence type="ECO:0000259" key="2">
    <source>
        <dbReference type="Pfam" id="PF13881"/>
    </source>
</evidence>
<dbReference type="SUPFAM" id="SSF54236">
    <property type="entry name" value="Ubiquitin-like"/>
    <property type="match status" value="1"/>
</dbReference>
<dbReference type="InParanoid" id="A0A168SYA6"/>
<feature type="region of interest" description="Disordered" evidence="1">
    <location>
        <begin position="1"/>
        <end position="44"/>
    </location>
</feature>
<sequence length="227" mass="25361">MSPTTTTTAAEPPPMVERETSNMGDSIPHSSSSIDDTTTSLTTDDEVPLDKCRLTLLLVSGKRHSFDFDPYTTVDTVKTFIMEHWPQDWAESIPSSIKNIEFVYLGRFLDNPSKLKDNGILGGHSTIVHLVIRQHVRKSDNDKTNDSSDSRLSFPFDDVLMPVEKSFMAEIIGRSSMFRNVLHFGTIALSGKIIKSETHGRANVADMHTYLLTLFKTNIQPPIYAKG</sequence>
<feature type="compositionally biased region" description="Low complexity" evidence="1">
    <location>
        <begin position="25"/>
        <end position="42"/>
    </location>
</feature>
<dbReference type="InterPro" id="IPR029071">
    <property type="entry name" value="Ubiquitin-like_domsf"/>
</dbReference>
<dbReference type="Pfam" id="PF13881">
    <property type="entry name" value="Rad60-SLD_2"/>
    <property type="match status" value="1"/>
</dbReference>
<evidence type="ECO:0000313" key="3">
    <source>
        <dbReference type="EMBL" id="SAM09149.1"/>
    </source>
</evidence>
<reference evidence="3" key="1">
    <citation type="submission" date="2016-04" db="EMBL/GenBank/DDBJ databases">
        <authorList>
            <person name="Evans L.H."/>
            <person name="Alamgir A."/>
            <person name="Owens N."/>
            <person name="Weber N.D."/>
            <person name="Virtaneva K."/>
            <person name="Barbian K."/>
            <person name="Babar A."/>
            <person name="Rosenke K."/>
        </authorList>
    </citation>
    <scope>NUCLEOTIDE SEQUENCE [LARGE SCALE GENOMIC DNA]</scope>
    <source>
        <strain evidence="3">CBS 101.48</strain>
    </source>
</reference>
<protein>
    <recommendedName>
        <fullName evidence="2">UBL3-like ubiquitin domain-containing protein</fullName>
    </recommendedName>
</protein>
<dbReference type="EMBL" id="LT554985">
    <property type="protein sequence ID" value="SAM09149.1"/>
    <property type="molecule type" value="Genomic_DNA"/>
</dbReference>
<proteinExistence type="predicted"/>
<dbReference type="InterPro" id="IPR040015">
    <property type="entry name" value="UBL3-like"/>
</dbReference>
<dbReference type="OrthoDB" id="1043111at2759"/>
<dbReference type="PANTHER" id="PTHR13169:SF0">
    <property type="entry name" value="UBIQUITIN-LIKE PROTEIN 3"/>
    <property type="match status" value="1"/>
</dbReference>
<dbReference type="Gene3D" id="3.10.20.90">
    <property type="entry name" value="Phosphatidylinositol 3-kinase Catalytic Subunit, Chain A, domain 1"/>
    <property type="match status" value="1"/>
</dbReference>
<feature type="compositionally biased region" description="Low complexity" evidence="1">
    <location>
        <begin position="1"/>
        <end position="10"/>
    </location>
</feature>
<accession>A0A168SYA6</accession>